<dbReference type="AlphaFoldDB" id="A0A0A9H4Q5"/>
<evidence type="ECO:0000313" key="1">
    <source>
        <dbReference type="EMBL" id="JAE32160.1"/>
    </source>
</evidence>
<name>A0A0A9H4Q5_ARUDO</name>
<sequence>MVYFVSKSSFFRCESIIGSKTFFSLHQV</sequence>
<dbReference type="EMBL" id="GBRH01165736">
    <property type="protein sequence ID" value="JAE32160.1"/>
    <property type="molecule type" value="Transcribed_RNA"/>
</dbReference>
<accession>A0A0A9H4Q5</accession>
<proteinExistence type="predicted"/>
<reference evidence="1" key="2">
    <citation type="journal article" date="2015" name="Data Brief">
        <title>Shoot transcriptome of the giant reed, Arundo donax.</title>
        <authorList>
            <person name="Barrero R.A."/>
            <person name="Guerrero F.D."/>
            <person name="Moolhuijzen P."/>
            <person name="Goolsby J.A."/>
            <person name="Tidwell J."/>
            <person name="Bellgard S.E."/>
            <person name="Bellgard M.I."/>
        </authorList>
    </citation>
    <scope>NUCLEOTIDE SEQUENCE</scope>
    <source>
        <tissue evidence="1">Shoot tissue taken approximately 20 cm above the soil surface</tissue>
    </source>
</reference>
<reference evidence="1" key="1">
    <citation type="submission" date="2014-09" db="EMBL/GenBank/DDBJ databases">
        <authorList>
            <person name="Magalhaes I.L.F."/>
            <person name="Oliveira U."/>
            <person name="Santos F.R."/>
            <person name="Vidigal T.H.D.A."/>
            <person name="Brescovit A.D."/>
            <person name="Santos A.J."/>
        </authorList>
    </citation>
    <scope>NUCLEOTIDE SEQUENCE</scope>
    <source>
        <tissue evidence="1">Shoot tissue taken approximately 20 cm above the soil surface</tissue>
    </source>
</reference>
<organism evidence="1">
    <name type="scientific">Arundo donax</name>
    <name type="common">Giant reed</name>
    <name type="synonym">Donax arundinaceus</name>
    <dbReference type="NCBI Taxonomy" id="35708"/>
    <lineage>
        <taxon>Eukaryota</taxon>
        <taxon>Viridiplantae</taxon>
        <taxon>Streptophyta</taxon>
        <taxon>Embryophyta</taxon>
        <taxon>Tracheophyta</taxon>
        <taxon>Spermatophyta</taxon>
        <taxon>Magnoliopsida</taxon>
        <taxon>Liliopsida</taxon>
        <taxon>Poales</taxon>
        <taxon>Poaceae</taxon>
        <taxon>PACMAD clade</taxon>
        <taxon>Arundinoideae</taxon>
        <taxon>Arundineae</taxon>
        <taxon>Arundo</taxon>
    </lineage>
</organism>
<protein>
    <submittedName>
        <fullName evidence="1">Uncharacterized protein</fullName>
    </submittedName>
</protein>